<comment type="caution">
    <text evidence="7">The sequence shown here is derived from an EMBL/GenBank/DDBJ whole genome shotgun (WGS) entry which is preliminary data.</text>
</comment>
<keyword evidence="4 5" id="KW-0574">Periplasm</keyword>
<evidence type="ECO:0000256" key="4">
    <source>
        <dbReference type="ARBA" id="ARBA00022764"/>
    </source>
</evidence>
<dbReference type="PRINTS" id="PR00909">
    <property type="entry name" value="SPERMDNBNDNG"/>
</dbReference>
<dbReference type="Pfam" id="PF13416">
    <property type="entry name" value="SBP_bac_8"/>
    <property type="match status" value="1"/>
</dbReference>
<evidence type="ECO:0000313" key="7">
    <source>
        <dbReference type="EMBL" id="MDY0881922.1"/>
    </source>
</evidence>
<comment type="subcellular location">
    <subcellularLocation>
        <location evidence="1 5">Periplasm</location>
    </subcellularLocation>
</comment>
<keyword evidence="3 6" id="KW-0732">Signal</keyword>
<dbReference type="InterPro" id="IPR006059">
    <property type="entry name" value="SBP"/>
</dbReference>
<proteinExistence type="inferred from homology"/>
<comment type="similarity">
    <text evidence="5">Belongs to the bacterial solute-binding protein PotD/PotF family.</text>
</comment>
<dbReference type="Proteomes" id="UP001279642">
    <property type="component" value="Unassembled WGS sequence"/>
</dbReference>
<comment type="function">
    <text evidence="5">Required for the activity of the bacterial periplasmic transport system of putrescine.</text>
</comment>
<evidence type="ECO:0000256" key="6">
    <source>
        <dbReference type="SAM" id="SignalP"/>
    </source>
</evidence>
<evidence type="ECO:0000256" key="3">
    <source>
        <dbReference type="ARBA" id="ARBA00022729"/>
    </source>
</evidence>
<dbReference type="PANTHER" id="PTHR30222">
    <property type="entry name" value="SPERMIDINE/PUTRESCINE-BINDING PERIPLASMIC PROTEIN"/>
    <property type="match status" value="1"/>
</dbReference>
<organism evidence="7 8">
    <name type="scientific">Dongia soli</name>
    <dbReference type="NCBI Taxonomy" id="600628"/>
    <lineage>
        <taxon>Bacteria</taxon>
        <taxon>Pseudomonadati</taxon>
        <taxon>Pseudomonadota</taxon>
        <taxon>Alphaproteobacteria</taxon>
        <taxon>Rhodospirillales</taxon>
        <taxon>Dongiaceae</taxon>
        <taxon>Dongia</taxon>
    </lineage>
</organism>
<feature type="signal peptide" evidence="6">
    <location>
        <begin position="1"/>
        <end position="23"/>
    </location>
</feature>
<feature type="chain" id="PRO_5045057397" description="Putrescine-binding periplasmic protein" evidence="6">
    <location>
        <begin position="24"/>
        <end position="342"/>
    </location>
</feature>
<reference evidence="7 8" key="1">
    <citation type="journal article" date="2016" name="Antonie Van Leeuwenhoek">
        <title>Dongia soli sp. nov., isolated from soil from Dokdo, Korea.</title>
        <authorList>
            <person name="Kim D.U."/>
            <person name="Lee H."/>
            <person name="Kim H."/>
            <person name="Kim S.G."/>
            <person name="Ka J.O."/>
        </authorList>
    </citation>
    <scope>NUCLEOTIDE SEQUENCE [LARGE SCALE GENOMIC DNA]</scope>
    <source>
        <strain evidence="7 8">D78</strain>
    </source>
</reference>
<protein>
    <recommendedName>
        <fullName evidence="5">Putrescine-binding periplasmic protein</fullName>
    </recommendedName>
</protein>
<dbReference type="InterPro" id="IPR001188">
    <property type="entry name" value="Sperm_putr-bd"/>
</dbReference>
<dbReference type="RefSeq" id="WP_320506964.1">
    <property type="nucleotide sequence ID" value="NZ_JAXCLW010000001.1"/>
</dbReference>
<keyword evidence="2 5" id="KW-0813">Transport</keyword>
<evidence type="ECO:0000256" key="2">
    <source>
        <dbReference type="ARBA" id="ARBA00022448"/>
    </source>
</evidence>
<dbReference type="Gene3D" id="3.40.190.10">
    <property type="entry name" value="Periplasmic binding protein-like II"/>
    <property type="match status" value="2"/>
</dbReference>
<dbReference type="PIRSF" id="PIRSF019574">
    <property type="entry name" value="Periplasmic_polyamine_BP"/>
    <property type="match status" value="1"/>
</dbReference>
<name>A0ABU5E6J7_9PROT</name>
<accession>A0ABU5E6J7</accession>
<gene>
    <name evidence="7" type="ORF">SMD27_03640</name>
</gene>
<dbReference type="SUPFAM" id="SSF53850">
    <property type="entry name" value="Periplasmic binding protein-like II"/>
    <property type="match status" value="1"/>
</dbReference>
<evidence type="ECO:0000313" key="8">
    <source>
        <dbReference type="Proteomes" id="UP001279642"/>
    </source>
</evidence>
<dbReference type="PANTHER" id="PTHR30222:SF12">
    <property type="entry name" value="NORSPERMIDINE SENSOR"/>
    <property type="match status" value="1"/>
</dbReference>
<dbReference type="EMBL" id="JAXCLW010000001">
    <property type="protein sequence ID" value="MDY0881922.1"/>
    <property type="molecule type" value="Genomic_DNA"/>
</dbReference>
<sequence>MGKLLKAALIGLGVTAGASSAAADGQLHIYNFGNYTSPEMVSKFEKTYNVKVSVDSYDSNDQMLAKVKAGGSGYDIVVPSSYIVPAMIQDGLLAKVEPNQMPNFKNMRPEFVNVYWDEGRHYSVPWLWGTTGVTVNTDAYKGDVDTWGIVFDTPAELKGKVNALPEMTDVITAASFYLDQKTCSADKADLKKINDLLMKAKKDWRAMEYSTIENLTAKNFLASMDYNGSALKAKRQLAALKYGYPKEGMASWMDNMVILKDSKNIENAKLFLNFIMDPENAALMSAFSGYDNAIQGSQKFFPKDMVNAPELTPPQGFNYNFVPACPQKVAEIYAKIWNNLMK</sequence>
<evidence type="ECO:0000256" key="1">
    <source>
        <dbReference type="ARBA" id="ARBA00004418"/>
    </source>
</evidence>
<keyword evidence="8" id="KW-1185">Reference proteome</keyword>
<evidence type="ECO:0000256" key="5">
    <source>
        <dbReference type="PIRNR" id="PIRNR019574"/>
    </source>
</evidence>